<gene>
    <name evidence="1" type="ORF">E2C01_031618</name>
</gene>
<dbReference type="AlphaFoldDB" id="A0A5B7EY26"/>
<accession>A0A5B7EY26</accession>
<dbReference type="Proteomes" id="UP000324222">
    <property type="component" value="Unassembled WGS sequence"/>
</dbReference>
<dbReference type="EMBL" id="VSRR010003980">
    <property type="protein sequence ID" value="MPC38116.1"/>
    <property type="molecule type" value="Genomic_DNA"/>
</dbReference>
<protein>
    <submittedName>
        <fullName evidence="1">Uncharacterized protein</fullName>
    </submittedName>
</protein>
<reference evidence="1 2" key="1">
    <citation type="submission" date="2019-05" db="EMBL/GenBank/DDBJ databases">
        <title>Another draft genome of Portunus trituberculatus and its Hox gene families provides insights of decapod evolution.</title>
        <authorList>
            <person name="Jeong J.-H."/>
            <person name="Song I."/>
            <person name="Kim S."/>
            <person name="Choi T."/>
            <person name="Kim D."/>
            <person name="Ryu S."/>
            <person name="Kim W."/>
        </authorList>
    </citation>
    <scope>NUCLEOTIDE SEQUENCE [LARGE SCALE GENOMIC DNA]</scope>
    <source>
        <tissue evidence="1">Muscle</tissue>
    </source>
</reference>
<name>A0A5B7EY26_PORTR</name>
<comment type="caution">
    <text evidence="1">The sequence shown here is derived from an EMBL/GenBank/DDBJ whole genome shotgun (WGS) entry which is preliminary data.</text>
</comment>
<evidence type="ECO:0000313" key="1">
    <source>
        <dbReference type="EMBL" id="MPC38116.1"/>
    </source>
</evidence>
<evidence type="ECO:0000313" key="2">
    <source>
        <dbReference type="Proteomes" id="UP000324222"/>
    </source>
</evidence>
<keyword evidence="2" id="KW-1185">Reference proteome</keyword>
<proteinExistence type="predicted"/>
<sequence>MLSYNLTSEGEHHDTPALGGPWCPSAAAWRLSPAPETLTQTQQSYHHLEHCSDTGAETASVSVSGRHPAGPCCPRHPLLLQVKVSSYCLKITILNI</sequence>
<organism evidence="1 2">
    <name type="scientific">Portunus trituberculatus</name>
    <name type="common">Swimming crab</name>
    <name type="synonym">Neptunus trituberculatus</name>
    <dbReference type="NCBI Taxonomy" id="210409"/>
    <lineage>
        <taxon>Eukaryota</taxon>
        <taxon>Metazoa</taxon>
        <taxon>Ecdysozoa</taxon>
        <taxon>Arthropoda</taxon>
        <taxon>Crustacea</taxon>
        <taxon>Multicrustacea</taxon>
        <taxon>Malacostraca</taxon>
        <taxon>Eumalacostraca</taxon>
        <taxon>Eucarida</taxon>
        <taxon>Decapoda</taxon>
        <taxon>Pleocyemata</taxon>
        <taxon>Brachyura</taxon>
        <taxon>Eubrachyura</taxon>
        <taxon>Portunoidea</taxon>
        <taxon>Portunidae</taxon>
        <taxon>Portuninae</taxon>
        <taxon>Portunus</taxon>
    </lineage>
</organism>